<dbReference type="Gene3D" id="1.25.40.10">
    <property type="entry name" value="Tetratricopeptide repeat domain"/>
    <property type="match status" value="3"/>
</dbReference>
<dbReference type="GO" id="GO:0043531">
    <property type="term" value="F:ADP binding"/>
    <property type="evidence" value="ECO:0007669"/>
    <property type="project" value="InterPro"/>
</dbReference>
<dbReference type="AlphaFoldDB" id="A0A918GTZ9"/>
<comment type="caution">
    <text evidence="6">The sequence shown here is derived from an EMBL/GenBank/DDBJ whole genome shotgun (WGS) entry which is preliminary data.</text>
</comment>
<dbReference type="Pfam" id="PF13424">
    <property type="entry name" value="TPR_12"/>
    <property type="match status" value="1"/>
</dbReference>
<dbReference type="SUPFAM" id="SSF48452">
    <property type="entry name" value="TPR-like"/>
    <property type="match status" value="3"/>
</dbReference>
<dbReference type="InterPro" id="IPR019734">
    <property type="entry name" value="TPR_rpt"/>
</dbReference>
<evidence type="ECO:0000313" key="6">
    <source>
        <dbReference type="EMBL" id="GGS57838.1"/>
    </source>
</evidence>
<evidence type="ECO:0000256" key="2">
    <source>
        <dbReference type="ARBA" id="ARBA00023125"/>
    </source>
</evidence>
<proteinExistence type="inferred from homology"/>
<sequence>MTFKRNSSLTGLGVKLVNTLFAILGTTALRLDGELTDEWGPPRLRALLAVLLAHPGRWLSSDRLTAWIWPPESEPQYPSGALDSYASRLRPVLHRLPTRCVLSTRERRYRLDVDPGVIDYHDFRRLVAAARGMSDPGRAAAAAESAVRLWRGPALEDLRTAEADRWRRRAVRDELIPAYETLFTAWLRMGDPDRVLVGLQDVQADHPADVRLAMIRLSALMARGHDRDAAEYHLSIRAMLREEGESGKADLLRRHYDHLVTQQQRSETRALEAEPSPGAALRNGPRSLPPDPVDFTGRAGELAALDDVARVAGGSPRRGVVLIDGMVGVGKTALAVHWAHRVRDHFDGDLYIDLHGFSDTPPVDPHAVVDEFLVALGAPAGTTTNPVHRQALLRDALAGRHLLVVLDNAADSNHVLGLIPSLAGCLVLVTSRKRLTTLATRTGGRALTVSPMDPAESADLLTARLSGPAMESDHLTAFLGLCGGLPFMINLLAQYLATHAATPAMAEIEDLILEIGRDGDGDTSADRVFGWSYTALPPPAQRLFRLLGVHPGVEFTLDAIAACARMDRAETRDILAILVGAHLLDRAGGHHRYRCHDLSRRYSRRRAAREDTQEEIRAAERRLLAHYTLHAHEAHRALFPSQATRPFDSLDEETVTAAGFACEDDARAWFAQERQTLNHIIAMAAERGHHGYAWRLVDYVATYLERQGHRHDCRKAYLIAVAAAQADGQGEAWGSAHLEVGRLLIGEGDIEEARRHLQEAHRWADESGQDRPMAAVLKALGDLESTSGNHEAAVALYRRLYDIAHRLQDHEALTWAHCALGGALHQTGRLDEATTHLHQAQFFAAHIGDDSALAIALASLAAVKRDVHDWSSAVGLYGSALALVSDSDLPVTAKLCVDLGRLHLDRGEVGPAEHHTRRGVTLARRINALPLVASGLDLLGTIHHHRGDRRGAATAWSQALHAATRLRDDAQAERLRGRLKELDGFQGTTGLSGPQTDPERLAEPDNP</sequence>
<dbReference type="SMART" id="SM00862">
    <property type="entry name" value="Trans_reg_C"/>
    <property type="match status" value="1"/>
</dbReference>
<keyword evidence="7" id="KW-1185">Reference proteome</keyword>
<name>A0A918GTZ9_9PSEU</name>
<feature type="compositionally biased region" description="Polar residues" evidence="3">
    <location>
        <begin position="986"/>
        <end position="995"/>
    </location>
</feature>
<feature type="region of interest" description="Disordered" evidence="3">
    <location>
        <begin position="263"/>
        <end position="288"/>
    </location>
</feature>
<dbReference type="SMART" id="SM01043">
    <property type="entry name" value="BTAD"/>
    <property type="match status" value="1"/>
</dbReference>
<evidence type="ECO:0000259" key="4">
    <source>
        <dbReference type="SMART" id="SM00862"/>
    </source>
</evidence>
<reference evidence="6" key="1">
    <citation type="journal article" date="2014" name="Int. J. Syst. Evol. Microbiol.">
        <title>Complete genome sequence of Corynebacterium casei LMG S-19264T (=DSM 44701T), isolated from a smear-ripened cheese.</title>
        <authorList>
            <consortium name="US DOE Joint Genome Institute (JGI-PGF)"/>
            <person name="Walter F."/>
            <person name="Albersmeier A."/>
            <person name="Kalinowski J."/>
            <person name="Ruckert C."/>
        </authorList>
    </citation>
    <scope>NUCLEOTIDE SEQUENCE</scope>
    <source>
        <strain evidence="6">JCM 3276</strain>
    </source>
</reference>
<feature type="region of interest" description="Disordered" evidence="3">
    <location>
        <begin position="981"/>
        <end position="1007"/>
    </location>
</feature>
<dbReference type="PANTHER" id="PTHR47691:SF3">
    <property type="entry name" value="HTH-TYPE TRANSCRIPTIONAL REGULATOR RV0890C-RELATED"/>
    <property type="match status" value="1"/>
</dbReference>
<dbReference type="EMBL" id="BMRB01000009">
    <property type="protein sequence ID" value="GGS57838.1"/>
    <property type="molecule type" value="Genomic_DNA"/>
</dbReference>
<organism evidence="6 7">
    <name type="scientific">Actinokineospora fastidiosa</name>
    <dbReference type="NCBI Taxonomy" id="1816"/>
    <lineage>
        <taxon>Bacteria</taxon>
        <taxon>Bacillati</taxon>
        <taxon>Actinomycetota</taxon>
        <taxon>Actinomycetes</taxon>
        <taxon>Pseudonocardiales</taxon>
        <taxon>Pseudonocardiaceae</taxon>
        <taxon>Actinokineospora</taxon>
    </lineage>
</organism>
<evidence type="ECO:0000259" key="5">
    <source>
        <dbReference type="SMART" id="SM01043"/>
    </source>
</evidence>
<evidence type="ECO:0000256" key="3">
    <source>
        <dbReference type="SAM" id="MobiDB-lite"/>
    </source>
</evidence>
<dbReference type="SUPFAM" id="SSF52540">
    <property type="entry name" value="P-loop containing nucleoside triphosphate hydrolases"/>
    <property type="match status" value="1"/>
</dbReference>
<dbReference type="Pfam" id="PF00931">
    <property type="entry name" value="NB-ARC"/>
    <property type="match status" value="1"/>
</dbReference>
<comment type="similarity">
    <text evidence="1">Belongs to the AfsR/DnrI/RedD regulatory family.</text>
</comment>
<dbReference type="InterPro" id="IPR002182">
    <property type="entry name" value="NB-ARC"/>
</dbReference>
<dbReference type="SUPFAM" id="SSF46894">
    <property type="entry name" value="C-terminal effector domain of the bipartite response regulators"/>
    <property type="match status" value="1"/>
</dbReference>
<dbReference type="InterPro" id="IPR001867">
    <property type="entry name" value="OmpR/PhoB-type_DNA-bd"/>
</dbReference>
<dbReference type="InterPro" id="IPR005158">
    <property type="entry name" value="BTAD"/>
</dbReference>
<dbReference type="Pfam" id="PF03704">
    <property type="entry name" value="BTAD"/>
    <property type="match status" value="1"/>
</dbReference>
<dbReference type="Gene3D" id="3.40.50.300">
    <property type="entry name" value="P-loop containing nucleotide triphosphate hydrolases"/>
    <property type="match status" value="1"/>
</dbReference>
<dbReference type="GO" id="GO:0000160">
    <property type="term" value="P:phosphorelay signal transduction system"/>
    <property type="evidence" value="ECO:0007669"/>
    <property type="project" value="InterPro"/>
</dbReference>
<dbReference type="InterPro" id="IPR016032">
    <property type="entry name" value="Sig_transdc_resp-reg_C-effctor"/>
</dbReference>
<feature type="compositionally biased region" description="Basic and acidic residues" evidence="3">
    <location>
        <begin position="997"/>
        <end position="1007"/>
    </location>
</feature>
<evidence type="ECO:0000256" key="1">
    <source>
        <dbReference type="ARBA" id="ARBA00005820"/>
    </source>
</evidence>
<dbReference type="Proteomes" id="UP000660680">
    <property type="component" value="Unassembled WGS sequence"/>
</dbReference>
<dbReference type="GO" id="GO:0003677">
    <property type="term" value="F:DNA binding"/>
    <property type="evidence" value="ECO:0007669"/>
    <property type="project" value="UniProtKB-KW"/>
</dbReference>
<gene>
    <name evidence="6" type="ORF">GCM10010171_61050</name>
</gene>
<evidence type="ECO:0000313" key="7">
    <source>
        <dbReference type="Proteomes" id="UP000660680"/>
    </source>
</evidence>
<reference evidence="6" key="2">
    <citation type="submission" date="2020-09" db="EMBL/GenBank/DDBJ databases">
        <authorList>
            <person name="Sun Q."/>
            <person name="Ohkuma M."/>
        </authorList>
    </citation>
    <scope>NUCLEOTIDE SEQUENCE</scope>
    <source>
        <strain evidence="6">JCM 3276</strain>
    </source>
</reference>
<dbReference type="InterPro" id="IPR011990">
    <property type="entry name" value="TPR-like_helical_dom_sf"/>
</dbReference>
<feature type="domain" description="OmpR/PhoB-type" evidence="4">
    <location>
        <begin position="33"/>
        <end position="111"/>
    </location>
</feature>
<dbReference type="InterPro" id="IPR036388">
    <property type="entry name" value="WH-like_DNA-bd_sf"/>
</dbReference>
<accession>A0A918GTZ9</accession>
<dbReference type="GO" id="GO:0006355">
    <property type="term" value="P:regulation of DNA-templated transcription"/>
    <property type="evidence" value="ECO:0007669"/>
    <property type="project" value="InterPro"/>
</dbReference>
<dbReference type="InterPro" id="IPR027417">
    <property type="entry name" value="P-loop_NTPase"/>
</dbReference>
<dbReference type="PANTHER" id="PTHR47691">
    <property type="entry name" value="REGULATOR-RELATED"/>
    <property type="match status" value="1"/>
</dbReference>
<keyword evidence="2" id="KW-0238">DNA-binding</keyword>
<dbReference type="RefSeq" id="WP_189214073.1">
    <property type="nucleotide sequence ID" value="NZ_BMRB01000009.1"/>
</dbReference>
<protein>
    <submittedName>
        <fullName evidence="6">SARP family transcriptional regulator</fullName>
    </submittedName>
</protein>
<dbReference type="PRINTS" id="PR00364">
    <property type="entry name" value="DISEASERSIST"/>
</dbReference>
<dbReference type="SMART" id="SM00028">
    <property type="entry name" value="TPR"/>
    <property type="match status" value="6"/>
</dbReference>
<feature type="domain" description="Bacterial transcriptional activator" evidence="5">
    <location>
        <begin position="118"/>
        <end position="260"/>
    </location>
</feature>
<dbReference type="Gene3D" id="1.10.10.10">
    <property type="entry name" value="Winged helix-like DNA-binding domain superfamily/Winged helix DNA-binding domain"/>
    <property type="match status" value="1"/>
</dbReference>